<comment type="pathway">
    <text evidence="4">Amino-acid biosynthesis; L-phenylalanine biosynthesis; phenylpyruvate from prephenate: step 1/1.</text>
</comment>
<evidence type="ECO:0000256" key="4">
    <source>
        <dbReference type="ARBA" id="ARBA00004741"/>
    </source>
</evidence>
<feature type="domain" description="Prephenate dehydratase" evidence="21">
    <location>
        <begin position="113"/>
        <end position="289"/>
    </location>
</feature>
<dbReference type="Gene3D" id="3.30.70.260">
    <property type="match status" value="1"/>
</dbReference>
<evidence type="ECO:0000256" key="2">
    <source>
        <dbReference type="ARBA" id="ARBA00002364"/>
    </source>
</evidence>
<dbReference type="GO" id="GO:0005737">
    <property type="term" value="C:cytoplasm"/>
    <property type="evidence" value="ECO:0007669"/>
    <property type="project" value="UniProtKB-SubCell"/>
</dbReference>
<reference evidence="24" key="1">
    <citation type="submission" date="2016-10" db="EMBL/GenBank/DDBJ databases">
        <authorList>
            <person name="Varghese N."/>
            <person name="Submissions S."/>
        </authorList>
    </citation>
    <scope>NUCLEOTIDE SEQUENCE [LARGE SCALE GENOMIC DNA]</scope>
    <source>
        <strain evidence="24">DSM 22619</strain>
    </source>
</reference>
<evidence type="ECO:0000256" key="15">
    <source>
        <dbReference type="ARBA" id="ARBA00023268"/>
    </source>
</evidence>
<dbReference type="Gene3D" id="3.40.190.10">
    <property type="entry name" value="Periplasmic binding protein-like II"/>
    <property type="match status" value="2"/>
</dbReference>
<dbReference type="InterPro" id="IPR001086">
    <property type="entry name" value="Preph_deHydtase"/>
</dbReference>
<dbReference type="GO" id="GO:0004664">
    <property type="term" value="F:prephenate dehydratase activity"/>
    <property type="evidence" value="ECO:0007669"/>
    <property type="project" value="UniProtKB-EC"/>
</dbReference>
<dbReference type="SUPFAM" id="SSF53850">
    <property type="entry name" value="Periplasmic binding protein-like II"/>
    <property type="match status" value="1"/>
</dbReference>
<dbReference type="InterPro" id="IPR002701">
    <property type="entry name" value="CM_II_prokaryot"/>
</dbReference>
<dbReference type="CDD" id="cd04905">
    <property type="entry name" value="ACT_CM-PDT"/>
    <property type="match status" value="1"/>
</dbReference>
<evidence type="ECO:0000256" key="6">
    <source>
        <dbReference type="ARBA" id="ARBA00013147"/>
    </source>
</evidence>
<evidence type="ECO:0000256" key="12">
    <source>
        <dbReference type="ARBA" id="ARBA00023222"/>
    </source>
</evidence>
<evidence type="ECO:0000256" key="13">
    <source>
        <dbReference type="ARBA" id="ARBA00023235"/>
    </source>
</evidence>
<evidence type="ECO:0000256" key="11">
    <source>
        <dbReference type="ARBA" id="ARBA00023141"/>
    </source>
</evidence>
<comment type="catalytic activity">
    <reaction evidence="1">
        <text>chorismate = prephenate</text>
        <dbReference type="Rhea" id="RHEA:13897"/>
        <dbReference type="ChEBI" id="CHEBI:29748"/>
        <dbReference type="ChEBI" id="CHEBI:29934"/>
        <dbReference type="EC" id="5.4.99.5"/>
    </reaction>
</comment>
<dbReference type="Proteomes" id="UP000198528">
    <property type="component" value="Unassembled WGS sequence"/>
</dbReference>
<comment type="subcellular location">
    <subcellularLocation>
        <location evidence="3">Cytoplasm</location>
    </subcellularLocation>
</comment>
<evidence type="ECO:0000313" key="24">
    <source>
        <dbReference type="Proteomes" id="UP000198528"/>
    </source>
</evidence>
<proteinExistence type="predicted"/>
<evidence type="ECO:0000256" key="5">
    <source>
        <dbReference type="ARBA" id="ARBA00004817"/>
    </source>
</evidence>
<dbReference type="EC" id="4.2.1.51" evidence="6"/>
<evidence type="ECO:0000256" key="1">
    <source>
        <dbReference type="ARBA" id="ARBA00000824"/>
    </source>
</evidence>
<keyword evidence="12" id="KW-0584">Phenylalanine biosynthesis</keyword>
<feature type="domain" description="ACT" evidence="22">
    <location>
        <begin position="301"/>
        <end position="378"/>
    </location>
</feature>
<dbReference type="Pfam" id="PF00800">
    <property type="entry name" value="PDT"/>
    <property type="match status" value="1"/>
</dbReference>
<dbReference type="GO" id="GO:0046417">
    <property type="term" value="P:chorismate metabolic process"/>
    <property type="evidence" value="ECO:0007669"/>
    <property type="project" value="InterPro"/>
</dbReference>
<sequence length="381" mass="43183">MEDLSDIRKEIDSIDTQIVELFKRRMSCADAVATYKRAHNLPVLDRSRERELLARRAAQVPEDMKVYTEVLFELLMEASRNRQGERLGAGGDTVEKIRDALARSPELFPRDAYVACQGVEGAYQQIATDRIFRHANIGYFDTFDAVFRAVEENYADFGVLPIENSTAGSVNQVFDLMMRHNFHIVRTCRLKIDHNLLAKPGCGLEDVRHIYSHEQAINQCGEFLSSLRGVTVHACENTAMASKMVAESERRDVAALASRACARIYGLDVLASGVQDQGNNYTRFACISKDLVIYPGANRSTFMLVVNHEPGALYKVLAKFYDLDINIIKLESRPIPDRDFEFMFYFDIDCPAASPEFFTLVRSLESTCEEFRYLGSYSEVI</sequence>
<evidence type="ECO:0000256" key="10">
    <source>
        <dbReference type="ARBA" id="ARBA00022605"/>
    </source>
</evidence>
<dbReference type="SUPFAM" id="SSF55021">
    <property type="entry name" value="ACT-like"/>
    <property type="match status" value="1"/>
</dbReference>
<keyword evidence="15" id="KW-0511">Multifunctional enzyme</keyword>
<keyword evidence="14" id="KW-0456">Lyase</keyword>
<keyword evidence="11" id="KW-0057">Aromatic amino acid biosynthesis</keyword>
<dbReference type="PROSITE" id="PS51168">
    <property type="entry name" value="CHORISMATE_MUT_2"/>
    <property type="match status" value="1"/>
</dbReference>
<dbReference type="AlphaFoldDB" id="A0A1G6L397"/>
<dbReference type="PROSITE" id="PS51671">
    <property type="entry name" value="ACT"/>
    <property type="match status" value="1"/>
</dbReference>
<evidence type="ECO:0000259" key="20">
    <source>
        <dbReference type="PROSITE" id="PS51168"/>
    </source>
</evidence>
<evidence type="ECO:0000259" key="22">
    <source>
        <dbReference type="PROSITE" id="PS51671"/>
    </source>
</evidence>
<comment type="pathway">
    <text evidence="5">Metabolic intermediate biosynthesis; prephenate biosynthesis; prephenate from chorismate: step 1/1.</text>
</comment>
<evidence type="ECO:0000256" key="7">
    <source>
        <dbReference type="ARBA" id="ARBA00014401"/>
    </source>
</evidence>
<dbReference type="PANTHER" id="PTHR21022:SF19">
    <property type="entry name" value="PREPHENATE DEHYDRATASE-RELATED"/>
    <property type="match status" value="1"/>
</dbReference>
<dbReference type="InterPro" id="IPR036979">
    <property type="entry name" value="CM_dom_sf"/>
</dbReference>
<dbReference type="InterPro" id="IPR002912">
    <property type="entry name" value="ACT_dom"/>
</dbReference>
<dbReference type="SMART" id="SM00830">
    <property type="entry name" value="CM_2"/>
    <property type="match status" value="1"/>
</dbReference>
<dbReference type="UniPathway" id="UPA00120">
    <property type="reaction ID" value="UER00203"/>
</dbReference>
<evidence type="ECO:0000313" key="23">
    <source>
        <dbReference type="EMBL" id="SDC37623.1"/>
    </source>
</evidence>
<dbReference type="SUPFAM" id="SSF48600">
    <property type="entry name" value="Chorismate mutase II"/>
    <property type="match status" value="1"/>
</dbReference>
<dbReference type="CDD" id="cd13631">
    <property type="entry name" value="PBP2_Ct-PDT_like"/>
    <property type="match status" value="1"/>
</dbReference>
<dbReference type="PIRSF" id="PIRSF001500">
    <property type="entry name" value="Chor_mut_pdt_Ppr"/>
    <property type="match status" value="1"/>
</dbReference>
<keyword evidence="9" id="KW-0963">Cytoplasm</keyword>
<evidence type="ECO:0000256" key="17">
    <source>
        <dbReference type="ARBA" id="ARBA00031520"/>
    </source>
</evidence>
<evidence type="ECO:0000256" key="8">
    <source>
        <dbReference type="ARBA" id="ARBA00021872"/>
    </source>
</evidence>
<accession>A0A1G6L397</accession>
<evidence type="ECO:0000256" key="9">
    <source>
        <dbReference type="ARBA" id="ARBA00022490"/>
    </source>
</evidence>
<feature type="domain" description="Chorismate mutase" evidence="20">
    <location>
        <begin position="1"/>
        <end position="87"/>
    </location>
</feature>
<evidence type="ECO:0000256" key="3">
    <source>
        <dbReference type="ARBA" id="ARBA00004496"/>
    </source>
</evidence>
<feature type="site" description="Essential for prephenate dehydratase activity" evidence="19">
    <location>
        <position position="282"/>
    </location>
</feature>
<dbReference type="STRING" id="604330.SAMN04489857_0989"/>
<evidence type="ECO:0000259" key="21">
    <source>
        <dbReference type="PROSITE" id="PS51171"/>
    </source>
</evidence>
<evidence type="ECO:0000256" key="14">
    <source>
        <dbReference type="ARBA" id="ARBA00023239"/>
    </source>
</evidence>
<evidence type="ECO:0000256" key="19">
    <source>
        <dbReference type="PIRSR" id="PIRSR001500-2"/>
    </source>
</evidence>
<dbReference type="InterPro" id="IPR008242">
    <property type="entry name" value="Chor_mutase/pphenate_deHydtase"/>
</dbReference>
<comment type="function">
    <text evidence="2">Catalyzes the Claisen rearrangement of chorismate to prephenate and the decarboxylation/dehydration of prephenate to phenylpyruvate.</text>
</comment>
<keyword evidence="13" id="KW-0413">Isomerase</keyword>
<comment type="catalytic activity">
    <reaction evidence="18">
        <text>prephenate + H(+) = 3-phenylpyruvate + CO2 + H2O</text>
        <dbReference type="Rhea" id="RHEA:21648"/>
        <dbReference type="ChEBI" id="CHEBI:15377"/>
        <dbReference type="ChEBI" id="CHEBI:15378"/>
        <dbReference type="ChEBI" id="CHEBI:16526"/>
        <dbReference type="ChEBI" id="CHEBI:18005"/>
        <dbReference type="ChEBI" id="CHEBI:29934"/>
        <dbReference type="EC" id="4.2.1.51"/>
    </reaction>
</comment>
<dbReference type="PANTHER" id="PTHR21022">
    <property type="entry name" value="PREPHENATE DEHYDRATASE P PROTEIN"/>
    <property type="match status" value="1"/>
</dbReference>
<dbReference type="UniPathway" id="UPA00121">
    <property type="reaction ID" value="UER00345"/>
</dbReference>
<keyword evidence="24" id="KW-1185">Reference proteome</keyword>
<dbReference type="EMBL" id="FMZL01000011">
    <property type="protein sequence ID" value="SDC37623.1"/>
    <property type="molecule type" value="Genomic_DNA"/>
</dbReference>
<dbReference type="InterPro" id="IPR045865">
    <property type="entry name" value="ACT-like_dom_sf"/>
</dbReference>
<dbReference type="InterPro" id="IPR036263">
    <property type="entry name" value="Chorismate_II_sf"/>
</dbReference>
<evidence type="ECO:0000256" key="16">
    <source>
        <dbReference type="ARBA" id="ARBA00031175"/>
    </source>
</evidence>
<dbReference type="GO" id="GO:0004106">
    <property type="term" value="F:chorismate mutase activity"/>
    <property type="evidence" value="ECO:0007669"/>
    <property type="project" value="UniProtKB-EC"/>
</dbReference>
<keyword evidence="10" id="KW-0028">Amino-acid biosynthesis</keyword>
<protein>
    <recommendedName>
        <fullName evidence="7">Bifunctional chorismate mutase/prephenate dehydratase</fullName>
        <ecNumber evidence="6">4.2.1.51</ecNumber>
    </recommendedName>
    <alternativeName>
        <fullName evidence="17">Chorismate mutase-prephenate dehydratase</fullName>
    </alternativeName>
    <alternativeName>
        <fullName evidence="8">Prephenate dehydratase</fullName>
    </alternativeName>
    <alternativeName>
        <fullName evidence="16">p-protein</fullName>
    </alternativeName>
</protein>
<evidence type="ECO:0000256" key="18">
    <source>
        <dbReference type="ARBA" id="ARBA00047848"/>
    </source>
</evidence>
<name>A0A1G6L397_9ACTN</name>
<dbReference type="RefSeq" id="WP_176763104.1">
    <property type="nucleotide sequence ID" value="NZ_FMZL01000011.1"/>
</dbReference>
<dbReference type="Pfam" id="PF01817">
    <property type="entry name" value="CM_2"/>
    <property type="match status" value="1"/>
</dbReference>
<dbReference type="GO" id="GO:0009094">
    <property type="term" value="P:L-phenylalanine biosynthetic process"/>
    <property type="evidence" value="ECO:0007669"/>
    <property type="project" value="UniProtKB-UniPathway"/>
</dbReference>
<dbReference type="Gene3D" id="1.20.59.10">
    <property type="entry name" value="Chorismate mutase"/>
    <property type="match status" value="1"/>
</dbReference>
<dbReference type="PROSITE" id="PS51171">
    <property type="entry name" value="PREPHENATE_DEHYDR_3"/>
    <property type="match status" value="1"/>
</dbReference>
<gene>
    <name evidence="23" type="ORF">SAMN04487824_11161</name>
</gene>
<organism evidence="23 24">
    <name type="scientific">Parafannyhessea umbonata</name>
    <dbReference type="NCBI Taxonomy" id="604330"/>
    <lineage>
        <taxon>Bacteria</taxon>
        <taxon>Bacillati</taxon>
        <taxon>Actinomycetota</taxon>
        <taxon>Coriobacteriia</taxon>
        <taxon>Coriobacteriales</taxon>
        <taxon>Atopobiaceae</taxon>
        <taxon>Parafannyhessea</taxon>
    </lineage>
</organism>